<dbReference type="SUPFAM" id="SSF53335">
    <property type="entry name" value="S-adenosyl-L-methionine-dependent methyltransferases"/>
    <property type="match status" value="1"/>
</dbReference>
<evidence type="ECO:0008006" key="7">
    <source>
        <dbReference type="Google" id="ProtNLM"/>
    </source>
</evidence>
<sequence>MYGSEVEFYDITSRNSWEQDKKIIDEIMPLVRKKGIVFDIGAGTGNLSIYISEMFDCEKIYAIEKSPEMRIALMSKLQNVIAKKNNITVIDTNIFEIEFTKDISAVFLMGVVGHFNMYEREFLWKNLGEKLEKDAPILISNLSKEYFYIKNGTVLENVRVGDYEYELIMKEKKHIKKNKFQWKFLINLNRDKVLQRQIVYTLEWENIDNECIINELHKFGIKGVQISNNYIIAYRN</sequence>
<gene>
    <name evidence="5" type="ORF">B9N49_07135</name>
</gene>
<evidence type="ECO:0000313" key="6">
    <source>
        <dbReference type="Proteomes" id="UP000215413"/>
    </source>
</evidence>
<dbReference type="RefSeq" id="WP_073998350.1">
    <property type="nucleotide sequence ID" value="NZ_NDYC01000031.1"/>
</dbReference>
<dbReference type="GO" id="GO:0008168">
    <property type="term" value="F:methyltransferase activity"/>
    <property type="evidence" value="ECO:0007669"/>
    <property type="project" value="UniProtKB-KW"/>
</dbReference>
<evidence type="ECO:0000256" key="3">
    <source>
        <dbReference type="ARBA" id="ARBA00022691"/>
    </source>
</evidence>
<dbReference type="InterPro" id="IPR029063">
    <property type="entry name" value="SAM-dependent_MTases_sf"/>
</dbReference>
<dbReference type="GO" id="GO:0032259">
    <property type="term" value="P:methylation"/>
    <property type="evidence" value="ECO:0007669"/>
    <property type="project" value="UniProtKB-KW"/>
</dbReference>
<dbReference type="InterPro" id="IPR001737">
    <property type="entry name" value="KsgA/Erm"/>
</dbReference>
<dbReference type="AlphaFoldDB" id="A0A233V3E7"/>
<dbReference type="Proteomes" id="UP000215413">
    <property type="component" value="Unassembled WGS sequence"/>
</dbReference>
<reference evidence="6" key="1">
    <citation type="submission" date="2017-04" db="EMBL/GenBank/DDBJ databases">
        <title>Finegoldia magna isolated from orthopedic joint implant-associated infections.</title>
        <authorList>
            <person name="Bjorklund S."/>
            <person name="Bruggemann H."/>
            <person name="Jensen A."/>
            <person name="Hellmark B."/>
            <person name="Soderquist B."/>
        </authorList>
    </citation>
    <scope>NUCLEOTIDE SEQUENCE [LARGE SCALE GENOMIC DNA]</scope>
    <source>
        <strain evidence="6">CCUG 54800</strain>
    </source>
</reference>
<proteinExistence type="predicted"/>
<name>A0A233V3E7_FINMA</name>
<keyword evidence="1" id="KW-0489">Methyltransferase</keyword>
<dbReference type="GO" id="GO:0003723">
    <property type="term" value="F:RNA binding"/>
    <property type="evidence" value="ECO:0007669"/>
    <property type="project" value="UniProtKB-KW"/>
</dbReference>
<keyword evidence="2" id="KW-0808">Transferase</keyword>
<dbReference type="CDD" id="cd02440">
    <property type="entry name" value="AdoMet_MTases"/>
    <property type="match status" value="1"/>
</dbReference>
<accession>A0A233V3E7</accession>
<dbReference type="EMBL" id="NDYC01000031">
    <property type="protein sequence ID" value="OXZ26926.1"/>
    <property type="molecule type" value="Genomic_DNA"/>
</dbReference>
<dbReference type="Gene3D" id="3.40.50.150">
    <property type="entry name" value="Vaccinia Virus protein VP39"/>
    <property type="match status" value="1"/>
</dbReference>
<dbReference type="Pfam" id="PF00398">
    <property type="entry name" value="RrnaAD"/>
    <property type="match status" value="1"/>
</dbReference>
<protein>
    <recommendedName>
        <fullName evidence="7">Methyltransferase domain-containing protein</fullName>
    </recommendedName>
</protein>
<evidence type="ECO:0000256" key="2">
    <source>
        <dbReference type="ARBA" id="ARBA00022679"/>
    </source>
</evidence>
<keyword evidence="4" id="KW-0694">RNA-binding</keyword>
<evidence type="ECO:0000256" key="4">
    <source>
        <dbReference type="ARBA" id="ARBA00022884"/>
    </source>
</evidence>
<keyword evidence="3" id="KW-0949">S-adenosyl-L-methionine</keyword>
<comment type="caution">
    <text evidence="5">The sequence shown here is derived from an EMBL/GenBank/DDBJ whole genome shotgun (WGS) entry which is preliminary data.</text>
</comment>
<evidence type="ECO:0000313" key="5">
    <source>
        <dbReference type="EMBL" id="OXZ26926.1"/>
    </source>
</evidence>
<organism evidence="5 6">
    <name type="scientific">Finegoldia magna</name>
    <name type="common">Peptostreptococcus magnus</name>
    <dbReference type="NCBI Taxonomy" id="1260"/>
    <lineage>
        <taxon>Bacteria</taxon>
        <taxon>Bacillati</taxon>
        <taxon>Bacillota</taxon>
        <taxon>Tissierellia</taxon>
        <taxon>Tissierellales</taxon>
        <taxon>Peptoniphilaceae</taxon>
        <taxon>Finegoldia</taxon>
    </lineage>
</organism>
<evidence type="ECO:0000256" key="1">
    <source>
        <dbReference type="ARBA" id="ARBA00022603"/>
    </source>
</evidence>